<reference evidence="1 2" key="1">
    <citation type="submission" date="2020-08" db="EMBL/GenBank/DDBJ databases">
        <title>Genomic Encyclopedia of Type Strains, Phase IV (KMG-IV): sequencing the most valuable type-strain genomes for metagenomic binning, comparative biology and taxonomic classification.</title>
        <authorList>
            <person name="Goeker M."/>
        </authorList>
    </citation>
    <scope>NUCLEOTIDE SEQUENCE [LARGE SCALE GENOMIC DNA]</scope>
    <source>
        <strain evidence="1 2">DSM 102234</strain>
    </source>
</reference>
<accession>A0A7W6EBH1</accession>
<comment type="caution">
    <text evidence="1">The sequence shown here is derived from an EMBL/GenBank/DDBJ whole genome shotgun (WGS) entry which is preliminary data.</text>
</comment>
<keyword evidence="2" id="KW-1185">Reference proteome</keyword>
<evidence type="ECO:0000313" key="1">
    <source>
        <dbReference type="EMBL" id="MBB3995143.1"/>
    </source>
</evidence>
<sequence length="103" mass="11202">MKTPDPFGYFNNAVQMAHIMVEAQSVIGMRMMGMAGLWSVPKGEDETMVAEKLQAMTRASADATALMLRGGTPDQITAAALKPYRQKTRANAKRLGKRGLKTS</sequence>
<dbReference type="EMBL" id="JACIEI010000011">
    <property type="protein sequence ID" value="MBB3995143.1"/>
    <property type="molecule type" value="Genomic_DNA"/>
</dbReference>
<dbReference type="AlphaFoldDB" id="A0A7W6EBH1"/>
<organism evidence="1 2">
    <name type="scientific">Sulfitobacter undariae</name>
    <dbReference type="NCBI Taxonomy" id="1563671"/>
    <lineage>
        <taxon>Bacteria</taxon>
        <taxon>Pseudomonadati</taxon>
        <taxon>Pseudomonadota</taxon>
        <taxon>Alphaproteobacteria</taxon>
        <taxon>Rhodobacterales</taxon>
        <taxon>Roseobacteraceae</taxon>
        <taxon>Sulfitobacter</taxon>
    </lineage>
</organism>
<dbReference type="RefSeq" id="WP_184566791.1">
    <property type="nucleotide sequence ID" value="NZ_JACIEI010000011.1"/>
</dbReference>
<proteinExistence type="predicted"/>
<gene>
    <name evidence="1" type="ORF">GGR95_002794</name>
</gene>
<evidence type="ECO:0000313" key="2">
    <source>
        <dbReference type="Proteomes" id="UP000530268"/>
    </source>
</evidence>
<evidence type="ECO:0008006" key="3">
    <source>
        <dbReference type="Google" id="ProtNLM"/>
    </source>
</evidence>
<protein>
    <recommendedName>
        <fullName evidence="3">Antifreeze protein</fullName>
    </recommendedName>
</protein>
<dbReference type="Proteomes" id="UP000530268">
    <property type="component" value="Unassembled WGS sequence"/>
</dbReference>
<name>A0A7W6EBH1_9RHOB</name>